<dbReference type="InterPro" id="IPR036388">
    <property type="entry name" value="WH-like_DNA-bd_sf"/>
</dbReference>
<evidence type="ECO:0000256" key="2">
    <source>
        <dbReference type="SAM" id="Phobius"/>
    </source>
</evidence>
<dbReference type="SMART" id="SM00418">
    <property type="entry name" value="HTH_ARSR"/>
    <property type="match status" value="1"/>
</dbReference>
<evidence type="ECO:0000259" key="3">
    <source>
        <dbReference type="SMART" id="SM00418"/>
    </source>
</evidence>
<dbReference type="GeneID" id="41608025"/>
<feature type="transmembrane region" description="Helical" evidence="2">
    <location>
        <begin position="319"/>
        <end position="339"/>
    </location>
</feature>
<dbReference type="AlphaFoldDB" id="A0A0E3LBX3"/>
<dbReference type="Proteomes" id="UP000033092">
    <property type="component" value="Chromosome"/>
</dbReference>
<feature type="domain" description="HTH arsR-type" evidence="3">
    <location>
        <begin position="8"/>
        <end position="84"/>
    </location>
</feature>
<feature type="transmembrane region" description="Helical" evidence="2">
    <location>
        <begin position="210"/>
        <end position="231"/>
    </location>
</feature>
<dbReference type="GeneID" id="24862854"/>
<feature type="compositionally biased region" description="Basic and acidic residues" evidence="1">
    <location>
        <begin position="490"/>
        <end position="501"/>
    </location>
</feature>
<dbReference type="KEGG" id="msz:MSSIH_3831"/>
<gene>
    <name evidence="4" type="ORF">MSSIH_3831</name>
</gene>
<dbReference type="CDD" id="cd00090">
    <property type="entry name" value="HTH_ARSR"/>
    <property type="match status" value="1"/>
</dbReference>
<dbReference type="GO" id="GO:0003700">
    <property type="term" value="F:DNA-binding transcription factor activity"/>
    <property type="evidence" value="ECO:0007669"/>
    <property type="project" value="InterPro"/>
</dbReference>
<accession>A0A0E3LBX3</accession>
<dbReference type="SUPFAM" id="SSF46785">
    <property type="entry name" value="Winged helix' DNA-binding domain"/>
    <property type="match status" value="1"/>
</dbReference>
<dbReference type="InterPro" id="IPR001845">
    <property type="entry name" value="HTH_ArsR_DNA-bd_dom"/>
</dbReference>
<dbReference type="InterPro" id="IPR036390">
    <property type="entry name" value="WH_DNA-bd_sf"/>
</dbReference>
<protein>
    <recommendedName>
        <fullName evidence="3">HTH arsR-type domain-containing protein</fullName>
    </recommendedName>
</protein>
<evidence type="ECO:0000256" key="1">
    <source>
        <dbReference type="SAM" id="MobiDB-lite"/>
    </source>
</evidence>
<dbReference type="Gene3D" id="1.10.10.10">
    <property type="entry name" value="Winged helix-like DNA-binding domain superfamily/Winged helix DNA-binding domain"/>
    <property type="match status" value="1"/>
</dbReference>
<dbReference type="EMBL" id="CP009507">
    <property type="protein sequence ID" value="AKB34521.1"/>
    <property type="molecule type" value="Genomic_DNA"/>
</dbReference>
<organism evidence="4 5">
    <name type="scientific">Methanosarcina siciliae HI350</name>
    <dbReference type="NCBI Taxonomy" id="1434119"/>
    <lineage>
        <taxon>Archaea</taxon>
        <taxon>Methanobacteriati</taxon>
        <taxon>Methanobacteriota</taxon>
        <taxon>Stenosarchaea group</taxon>
        <taxon>Methanomicrobia</taxon>
        <taxon>Methanosarcinales</taxon>
        <taxon>Methanosarcinaceae</taxon>
        <taxon>Methanosarcina</taxon>
    </lineage>
</organism>
<feature type="region of interest" description="Disordered" evidence="1">
    <location>
        <begin position="428"/>
        <end position="501"/>
    </location>
</feature>
<evidence type="ECO:0000313" key="4">
    <source>
        <dbReference type="EMBL" id="AKB34521.1"/>
    </source>
</evidence>
<dbReference type="RefSeq" id="WP_048174326.1">
    <property type="nucleotide sequence ID" value="NZ_CP009507.1"/>
</dbReference>
<keyword evidence="2" id="KW-0472">Membrane</keyword>
<dbReference type="Pfam" id="PF24038">
    <property type="entry name" value="DUF7347"/>
    <property type="match status" value="1"/>
</dbReference>
<sequence length="501" mass="55145">MDNDSEEQLLKILSNPIRATIVKKLYDDSLTFTHLMQITGCKTGQLSFHLKKLDYLVEQDELKRYGLSEKGKEDVEAILPMLGNGEKEKGSSWDNFSGEEDGVQLGCAFKQFWDSLGLLIFSFLAAVKHGSLYVLGSLKTGTLKLFDKGSEISGFAKTRLIKASSRIQVSGKGEKVGFSSIKSKIGSLLSAIRTHGISVLKTGWKSLNPIFCYFFLIFGLLLFIPAVFSLAHPAFDSTLDSAASIGLKELTPGEISLANDLYEKEMLPDQQNFQGNYDSLMYDAMYFEDTVGFPLSAQKIEAWNEAREFARVRLVKDSVLSGLSLSLVLLLLGGILAYGRKSLLKRVLNSTITASILLILIAVFVLLNVNAVFASEYSNLDPAFNSVFDSVPLMLKHLIILLLLLLFSSASGLLFLIKRGRAGCEKDESSESDEVFSANSKKETSVLETLDEAVEPSGKDQADTNEKNSAVRGAACSEEPPAEDEGEDLYSWHERERVVNS</sequence>
<reference evidence="4 5" key="1">
    <citation type="submission" date="2014-07" db="EMBL/GenBank/DDBJ databases">
        <title>Methanogenic archaea and the global carbon cycle.</title>
        <authorList>
            <person name="Henriksen J.R."/>
            <person name="Luke J."/>
            <person name="Reinhart S."/>
            <person name="Benedict M.N."/>
            <person name="Youngblut N.D."/>
            <person name="Metcalf M.E."/>
            <person name="Whitaker R.J."/>
            <person name="Metcalf W.W."/>
        </authorList>
    </citation>
    <scope>NUCLEOTIDE SEQUENCE [LARGE SCALE GENOMIC DNA]</scope>
    <source>
        <strain evidence="4 5">HI350</strain>
    </source>
</reference>
<keyword evidence="2" id="KW-0812">Transmembrane</keyword>
<dbReference type="PATRIC" id="fig|1434119.4.peg.4967"/>
<proteinExistence type="predicted"/>
<evidence type="ECO:0000313" key="5">
    <source>
        <dbReference type="Proteomes" id="UP000033092"/>
    </source>
</evidence>
<keyword evidence="2" id="KW-1133">Transmembrane helix</keyword>
<name>A0A0E3LBX3_9EURY</name>
<dbReference type="HOGENOM" id="CLU_545888_0_0_2"/>
<feature type="transmembrane region" description="Helical" evidence="2">
    <location>
        <begin position="351"/>
        <end position="374"/>
    </location>
</feature>
<dbReference type="InterPro" id="IPR055771">
    <property type="entry name" value="DUF7347"/>
</dbReference>
<feature type="compositionally biased region" description="Basic and acidic residues" evidence="1">
    <location>
        <begin position="457"/>
        <end position="466"/>
    </location>
</feature>
<feature type="transmembrane region" description="Helical" evidence="2">
    <location>
        <begin position="394"/>
        <end position="417"/>
    </location>
</feature>
<dbReference type="InterPro" id="IPR011991">
    <property type="entry name" value="ArsR-like_HTH"/>
</dbReference>